<dbReference type="Gene3D" id="1.20.58.70">
    <property type="match status" value="1"/>
</dbReference>
<organism evidence="11 12">
    <name type="scientific">Saccharomycopsis crataegensis</name>
    <dbReference type="NCBI Taxonomy" id="43959"/>
    <lineage>
        <taxon>Eukaryota</taxon>
        <taxon>Fungi</taxon>
        <taxon>Dikarya</taxon>
        <taxon>Ascomycota</taxon>
        <taxon>Saccharomycotina</taxon>
        <taxon>Saccharomycetes</taxon>
        <taxon>Saccharomycopsidaceae</taxon>
        <taxon>Saccharomycopsis</taxon>
    </lineage>
</organism>
<comment type="subcellular location">
    <subcellularLocation>
        <location evidence="1">Membrane</location>
        <topology evidence="1">Single-pass type IV membrane protein</topology>
    </subcellularLocation>
</comment>
<dbReference type="GO" id="GO:0012505">
    <property type="term" value="C:endomembrane system"/>
    <property type="evidence" value="ECO:0007669"/>
    <property type="project" value="TreeGrafter"/>
</dbReference>
<dbReference type="GO" id="GO:0048278">
    <property type="term" value="P:vesicle docking"/>
    <property type="evidence" value="ECO:0007669"/>
    <property type="project" value="TreeGrafter"/>
</dbReference>
<evidence type="ECO:0000256" key="7">
    <source>
        <dbReference type="SAM" id="Coils"/>
    </source>
</evidence>
<sequence length="312" mass="35174">MSNPYYQNQGQNSYEMNSYNANNPYDPAPQGNYGYQAPAQQTYGGQSYGDSDDVGFYNEIKGINTLLDNYTVLINNIASNQRRLLSEVDEEQEYRLSKDIDSLTAQASNQQTEIKQRLQTVTNKSVNDSSKKAQVDSVKEHFLQEIQRFRSAEADYKQRAKEQAITQYQIVQPNASRQEASAAIDDVGGQQIFSQALLNSSMKGQAQSALNEVKARHKEIQKIEQSMRELNQLFRDVEALVAEQDTQVETVAQRVEEARVDIQHGLKHEEEALEKAKAARRKKCWCIWICIIIAIIVIAAIVGGIAGKFANK</sequence>
<evidence type="ECO:0000256" key="2">
    <source>
        <dbReference type="ARBA" id="ARBA00009063"/>
    </source>
</evidence>
<dbReference type="GO" id="GO:0005484">
    <property type="term" value="F:SNAP receptor activity"/>
    <property type="evidence" value="ECO:0007669"/>
    <property type="project" value="InterPro"/>
</dbReference>
<dbReference type="PANTHER" id="PTHR19957">
    <property type="entry name" value="SYNTAXIN"/>
    <property type="match status" value="1"/>
</dbReference>
<dbReference type="InterPro" id="IPR045242">
    <property type="entry name" value="Syntaxin"/>
</dbReference>
<dbReference type="AlphaFoldDB" id="A0AAV5QRB2"/>
<gene>
    <name evidence="11" type="ORF">DASC09_042990</name>
</gene>
<dbReference type="GO" id="GO:0006887">
    <property type="term" value="P:exocytosis"/>
    <property type="evidence" value="ECO:0007669"/>
    <property type="project" value="TreeGrafter"/>
</dbReference>
<evidence type="ECO:0000313" key="12">
    <source>
        <dbReference type="Proteomes" id="UP001360560"/>
    </source>
</evidence>
<feature type="region of interest" description="Disordered" evidence="8">
    <location>
        <begin position="1"/>
        <end position="47"/>
    </location>
</feature>
<dbReference type="PANTHER" id="PTHR19957:SF307">
    <property type="entry name" value="PROTEIN SSO1-RELATED"/>
    <property type="match status" value="1"/>
</dbReference>
<dbReference type="SMART" id="SM00503">
    <property type="entry name" value="SynN"/>
    <property type="match status" value="1"/>
</dbReference>
<dbReference type="GO" id="GO:0031201">
    <property type="term" value="C:SNARE complex"/>
    <property type="evidence" value="ECO:0007669"/>
    <property type="project" value="TreeGrafter"/>
</dbReference>
<comment type="caution">
    <text evidence="11">The sequence shown here is derived from an EMBL/GenBank/DDBJ whole genome shotgun (WGS) entry which is preliminary data.</text>
</comment>
<evidence type="ECO:0000256" key="9">
    <source>
        <dbReference type="SAM" id="Phobius"/>
    </source>
</evidence>
<evidence type="ECO:0000256" key="6">
    <source>
        <dbReference type="RuleBase" id="RU003858"/>
    </source>
</evidence>
<dbReference type="SUPFAM" id="SSF47661">
    <property type="entry name" value="t-snare proteins"/>
    <property type="match status" value="1"/>
</dbReference>
<evidence type="ECO:0000256" key="1">
    <source>
        <dbReference type="ARBA" id="ARBA00004211"/>
    </source>
</evidence>
<feature type="coiled-coil region" evidence="7">
    <location>
        <begin position="213"/>
        <end position="243"/>
    </location>
</feature>
<comment type="similarity">
    <text evidence="2 6">Belongs to the syntaxin family.</text>
</comment>
<dbReference type="SMART" id="SM00397">
    <property type="entry name" value="t_SNARE"/>
    <property type="match status" value="1"/>
</dbReference>
<dbReference type="Proteomes" id="UP001360560">
    <property type="component" value="Unassembled WGS sequence"/>
</dbReference>
<reference evidence="11 12" key="1">
    <citation type="journal article" date="2023" name="Elife">
        <title>Identification of key yeast species and microbe-microbe interactions impacting larval growth of Drosophila in the wild.</title>
        <authorList>
            <person name="Mure A."/>
            <person name="Sugiura Y."/>
            <person name="Maeda R."/>
            <person name="Honda K."/>
            <person name="Sakurai N."/>
            <person name="Takahashi Y."/>
            <person name="Watada M."/>
            <person name="Katoh T."/>
            <person name="Gotoh A."/>
            <person name="Gotoh Y."/>
            <person name="Taniguchi I."/>
            <person name="Nakamura K."/>
            <person name="Hayashi T."/>
            <person name="Katayama T."/>
            <person name="Uemura T."/>
            <person name="Hattori Y."/>
        </authorList>
    </citation>
    <scope>NUCLEOTIDE SEQUENCE [LARGE SCALE GENOMIC DNA]</scope>
    <source>
        <strain evidence="11 12">SC-9</strain>
    </source>
</reference>
<dbReference type="InterPro" id="IPR010989">
    <property type="entry name" value="SNARE"/>
</dbReference>
<dbReference type="GO" id="GO:0006886">
    <property type="term" value="P:intracellular protein transport"/>
    <property type="evidence" value="ECO:0007669"/>
    <property type="project" value="InterPro"/>
</dbReference>
<feature type="transmembrane region" description="Helical" evidence="9">
    <location>
        <begin position="285"/>
        <end position="306"/>
    </location>
</feature>
<name>A0AAV5QRB2_9ASCO</name>
<dbReference type="InterPro" id="IPR006012">
    <property type="entry name" value="Syntaxin/epimorphin_CS"/>
</dbReference>
<dbReference type="InterPro" id="IPR000727">
    <property type="entry name" value="T_SNARE_dom"/>
</dbReference>
<dbReference type="GO" id="GO:0000149">
    <property type="term" value="F:SNARE binding"/>
    <property type="evidence" value="ECO:0007669"/>
    <property type="project" value="TreeGrafter"/>
</dbReference>
<dbReference type="GO" id="GO:0005886">
    <property type="term" value="C:plasma membrane"/>
    <property type="evidence" value="ECO:0007669"/>
    <property type="project" value="TreeGrafter"/>
</dbReference>
<feature type="compositionally biased region" description="Polar residues" evidence="8">
    <location>
        <begin position="38"/>
        <end position="47"/>
    </location>
</feature>
<dbReference type="GeneID" id="90074949"/>
<keyword evidence="5 9" id="KW-0472">Membrane</keyword>
<evidence type="ECO:0000256" key="8">
    <source>
        <dbReference type="SAM" id="MobiDB-lite"/>
    </source>
</evidence>
<accession>A0AAV5QRB2</accession>
<dbReference type="GO" id="GO:0006906">
    <property type="term" value="P:vesicle fusion"/>
    <property type="evidence" value="ECO:0007669"/>
    <property type="project" value="TreeGrafter"/>
</dbReference>
<keyword evidence="12" id="KW-1185">Reference proteome</keyword>
<proteinExistence type="inferred from homology"/>
<dbReference type="PROSITE" id="PS50192">
    <property type="entry name" value="T_SNARE"/>
    <property type="match status" value="1"/>
</dbReference>
<dbReference type="PROSITE" id="PS00914">
    <property type="entry name" value="SYNTAXIN"/>
    <property type="match status" value="1"/>
</dbReference>
<evidence type="ECO:0000256" key="4">
    <source>
        <dbReference type="ARBA" id="ARBA00022989"/>
    </source>
</evidence>
<keyword evidence="7" id="KW-0175">Coiled coil</keyword>
<evidence type="ECO:0000256" key="3">
    <source>
        <dbReference type="ARBA" id="ARBA00022692"/>
    </source>
</evidence>
<feature type="compositionally biased region" description="Polar residues" evidence="8">
    <location>
        <begin position="1"/>
        <end position="23"/>
    </location>
</feature>
<feature type="domain" description="T-SNARE coiled-coil homology" evidence="10">
    <location>
        <begin position="210"/>
        <end position="272"/>
    </location>
</feature>
<dbReference type="EMBL" id="BTFZ01000011">
    <property type="protein sequence ID" value="GMM36974.1"/>
    <property type="molecule type" value="Genomic_DNA"/>
</dbReference>
<evidence type="ECO:0000259" key="10">
    <source>
        <dbReference type="PROSITE" id="PS50192"/>
    </source>
</evidence>
<dbReference type="InterPro" id="IPR006011">
    <property type="entry name" value="Syntaxin_N"/>
</dbReference>
<keyword evidence="3 9" id="KW-0812">Transmembrane</keyword>
<keyword evidence="4 9" id="KW-1133">Transmembrane helix</keyword>
<evidence type="ECO:0000313" key="11">
    <source>
        <dbReference type="EMBL" id="GMM36974.1"/>
    </source>
</evidence>
<dbReference type="RefSeq" id="XP_064853970.1">
    <property type="nucleotide sequence ID" value="XM_064997898.1"/>
</dbReference>
<protein>
    <submittedName>
        <fullName evidence="11">Syntaxin</fullName>
    </submittedName>
</protein>
<evidence type="ECO:0000256" key="5">
    <source>
        <dbReference type="ARBA" id="ARBA00023136"/>
    </source>
</evidence>